<dbReference type="PROSITE" id="PS00633">
    <property type="entry name" value="BROMODOMAIN_1"/>
    <property type="match status" value="1"/>
</dbReference>
<dbReference type="InterPro" id="IPR034732">
    <property type="entry name" value="EPHD"/>
</dbReference>
<dbReference type="Pfam" id="PF00439">
    <property type="entry name" value="Bromodomain"/>
    <property type="match status" value="1"/>
</dbReference>
<feature type="region of interest" description="Disordered" evidence="9">
    <location>
        <begin position="421"/>
        <end position="458"/>
    </location>
</feature>
<feature type="region of interest" description="Disordered" evidence="9">
    <location>
        <begin position="1"/>
        <end position="29"/>
    </location>
</feature>
<sequence length="848" mass="96617">MDDDSGDESDEGSASVRSTDSELESVETDEELELLVEHNDNAERIQKLVDRWNAPFANAQFIEPEFHEVPRFAVRRKKSFHLNPETAYFTRKESGVIPDYAADTVEYEIDHEDLIFLKKVNEAREEDEDGAEPLSERKFEKVMDALEKACHFQCTDQSKQFDQTSGCCICRKGEADQSNQILFCDMCNIAVHQDCYGVPYIPEGQWFCRRCQISPSVAVNCVACFQSTGALKRTTCGRWAHVVCTIWVDELHFGNTAFMEPIENVDLALKRRRKLRCIVCKKRGGACIQCSKKKCSFAFHVTCAIAARFEMRVNKSGDGEASVEAQVYTHFIFCRIHSYGKSSHGSKKRKSRSTINVDDEVLNEKAVTSIPVITEEKVEEIASFLNVNNIEQIVGYWFQKRQAHGGIPMIRRLQVAMTGCRFEESSDEKTPKEESPEASPEAEPQPGPSGVTFGSSEFSSPAILHSEDNAHSSEDIKAAQDLKTMLSMVLRREKLKRTGINLRRSLFEEATGFTQKIMLETLDLLAAKDVSAIFAEPVKEEEVPGYHRIIKQPMDLSEMRRKVEEEVYKSLADLKADFTLMMDNCKAFNKENAFFLDYGNKFRTAGLKIFRQQDKRHEECSKVVSDVLKALQQQEKMEVNEEEAVVTEPEETKEETPPVLSQNLPFTRYDNVSFPRAPESAMLDTVNHKYGQNNGQLLFRSNSADSHESANSHESASENEDQEEIDDLMDNLQPIDMDDYQMESLDAFIHDDIVWVDGFAAPGRIFDERNKLLLPDDISFSAIMQDKPKVASSIEYCLVFFFDSHKSWGWFPASDLKHCDIVKEAENSRSDMAIEYAKRYWDRSAQLE</sequence>
<dbReference type="AlphaFoldDB" id="A0A1I7YJB6"/>
<dbReference type="SUPFAM" id="SSF47370">
    <property type="entry name" value="Bromodomain"/>
    <property type="match status" value="1"/>
</dbReference>
<evidence type="ECO:0000256" key="5">
    <source>
        <dbReference type="ARBA" id="ARBA00022833"/>
    </source>
</evidence>
<evidence type="ECO:0000256" key="2">
    <source>
        <dbReference type="ARBA" id="ARBA00022723"/>
    </source>
</evidence>
<dbReference type="PROSITE" id="PS50016">
    <property type="entry name" value="ZF_PHD_2"/>
    <property type="match status" value="1"/>
</dbReference>
<evidence type="ECO:0000256" key="6">
    <source>
        <dbReference type="ARBA" id="ARBA00023117"/>
    </source>
</evidence>
<dbReference type="Pfam" id="PF10513">
    <property type="entry name" value="EPL1"/>
    <property type="match status" value="1"/>
</dbReference>
<dbReference type="FunFam" id="3.30.40.10:FF:000008">
    <property type="entry name" value="Bromodomain containing 1, isoform CRA_a"/>
    <property type="match status" value="1"/>
</dbReference>
<dbReference type="Pfam" id="PF13831">
    <property type="entry name" value="PHD_2"/>
    <property type="match status" value="1"/>
</dbReference>
<dbReference type="PROSITE" id="PS51805">
    <property type="entry name" value="EPHD"/>
    <property type="match status" value="1"/>
</dbReference>
<name>A0A1I7YJB6_9BILA</name>
<dbReference type="CDD" id="cd15492">
    <property type="entry name" value="PHD_BRPF_JADE_like"/>
    <property type="match status" value="1"/>
</dbReference>
<accession>A0A1I7YJB6</accession>
<dbReference type="PROSITE" id="PS01359">
    <property type="entry name" value="ZF_PHD_1"/>
    <property type="match status" value="1"/>
</dbReference>
<evidence type="ECO:0000256" key="9">
    <source>
        <dbReference type="SAM" id="MobiDB-lite"/>
    </source>
</evidence>
<dbReference type="InterPro" id="IPR036427">
    <property type="entry name" value="Bromodomain-like_sf"/>
</dbReference>
<proteinExistence type="predicted"/>
<evidence type="ECO:0000256" key="3">
    <source>
        <dbReference type="ARBA" id="ARBA00022737"/>
    </source>
</evidence>
<evidence type="ECO:0000313" key="14">
    <source>
        <dbReference type="WBParaSite" id="L893_g16915.t1"/>
    </source>
</evidence>
<dbReference type="InterPro" id="IPR001487">
    <property type="entry name" value="Bromodomain"/>
</dbReference>
<dbReference type="InterPro" id="IPR019787">
    <property type="entry name" value="Znf_PHD-finger"/>
</dbReference>
<evidence type="ECO:0000256" key="1">
    <source>
        <dbReference type="ARBA" id="ARBA00022553"/>
    </source>
</evidence>
<dbReference type="GO" id="GO:0008270">
    <property type="term" value="F:zinc ion binding"/>
    <property type="evidence" value="ECO:0007669"/>
    <property type="project" value="UniProtKB-KW"/>
</dbReference>
<evidence type="ECO:0000256" key="4">
    <source>
        <dbReference type="ARBA" id="ARBA00022771"/>
    </source>
</evidence>
<dbReference type="WBParaSite" id="L893_g16915.t1">
    <property type="protein sequence ID" value="L893_g16915.t1"/>
    <property type="gene ID" value="L893_g16915"/>
</dbReference>
<dbReference type="PROSITE" id="PS50014">
    <property type="entry name" value="BROMODOMAIN_2"/>
    <property type="match status" value="1"/>
</dbReference>
<dbReference type="InterPro" id="IPR050701">
    <property type="entry name" value="Histone_Mod_Regulator"/>
</dbReference>
<feature type="compositionally biased region" description="Low complexity" evidence="9">
    <location>
        <begin position="437"/>
        <end position="450"/>
    </location>
</feature>
<keyword evidence="6 7" id="KW-0103">Bromodomain</keyword>
<dbReference type="Pfam" id="PF13832">
    <property type="entry name" value="zf-HC5HC2H_2"/>
    <property type="match status" value="1"/>
</dbReference>
<dbReference type="PANTHER" id="PTHR13793">
    <property type="entry name" value="PHD FINGER PROTEINS"/>
    <property type="match status" value="1"/>
</dbReference>
<feature type="domain" description="Bromo" evidence="10">
    <location>
        <begin position="526"/>
        <end position="596"/>
    </location>
</feature>
<dbReference type="Gene3D" id="1.20.920.10">
    <property type="entry name" value="Bromodomain-like"/>
    <property type="match status" value="1"/>
</dbReference>
<feature type="domain" description="PHD-type" evidence="11">
    <location>
        <begin position="164"/>
        <end position="214"/>
    </location>
</feature>
<keyword evidence="3" id="KW-0677">Repeat</keyword>
<keyword evidence="1" id="KW-0597">Phosphoprotein</keyword>
<feature type="compositionally biased region" description="Acidic residues" evidence="9">
    <location>
        <begin position="1"/>
        <end position="11"/>
    </location>
</feature>
<keyword evidence="5" id="KW-0862">Zinc</keyword>
<keyword evidence="4 8" id="KW-0863">Zinc-finger</keyword>
<dbReference type="PANTHER" id="PTHR13793:SF107">
    <property type="entry name" value="BROMODOMAIN-CONTAINING PROTEIN HOMOLOG"/>
    <property type="match status" value="1"/>
</dbReference>
<dbReference type="InterPro" id="IPR019786">
    <property type="entry name" value="Zinc_finger_PHD-type_CS"/>
</dbReference>
<evidence type="ECO:0000256" key="7">
    <source>
        <dbReference type="PROSITE-ProRule" id="PRU00035"/>
    </source>
</evidence>
<dbReference type="Gene3D" id="3.30.40.10">
    <property type="entry name" value="Zinc/RING finger domain, C3HC4 (zinc finger)"/>
    <property type="match status" value="2"/>
</dbReference>
<protein>
    <submittedName>
        <fullName evidence="14">PHD-type domain-containing protein</fullName>
    </submittedName>
</protein>
<feature type="region of interest" description="Disordered" evidence="9">
    <location>
        <begin position="703"/>
        <end position="723"/>
    </location>
</feature>
<dbReference type="InterPro" id="IPR011011">
    <property type="entry name" value="Znf_FYVE_PHD"/>
</dbReference>
<evidence type="ECO:0000256" key="8">
    <source>
        <dbReference type="PROSITE-ProRule" id="PRU00146"/>
    </source>
</evidence>
<feature type="compositionally biased region" description="Acidic residues" evidence="9">
    <location>
        <begin position="640"/>
        <end position="653"/>
    </location>
</feature>
<dbReference type="InterPro" id="IPR019542">
    <property type="entry name" value="Enhancer_polycomb-like_N"/>
</dbReference>
<evidence type="ECO:0000313" key="13">
    <source>
        <dbReference type="Proteomes" id="UP000095287"/>
    </source>
</evidence>
<reference evidence="14" key="1">
    <citation type="submission" date="2016-11" db="UniProtKB">
        <authorList>
            <consortium name="WormBaseParasite"/>
        </authorList>
    </citation>
    <scope>IDENTIFICATION</scope>
</reference>
<dbReference type="Proteomes" id="UP000095287">
    <property type="component" value="Unplaced"/>
</dbReference>
<dbReference type="InterPro" id="IPR001965">
    <property type="entry name" value="Znf_PHD"/>
</dbReference>
<dbReference type="InterPro" id="IPR018359">
    <property type="entry name" value="Bromodomain_CS"/>
</dbReference>
<feature type="region of interest" description="Disordered" evidence="9">
    <location>
        <begin position="639"/>
        <end position="662"/>
    </location>
</feature>
<keyword evidence="13" id="KW-1185">Reference proteome</keyword>
<organism evidence="13 14">
    <name type="scientific">Steinernema glaseri</name>
    <dbReference type="NCBI Taxonomy" id="37863"/>
    <lineage>
        <taxon>Eukaryota</taxon>
        <taxon>Metazoa</taxon>
        <taxon>Ecdysozoa</taxon>
        <taxon>Nematoda</taxon>
        <taxon>Chromadorea</taxon>
        <taxon>Rhabditida</taxon>
        <taxon>Tylenchina</taxon>
        <taxon>Panagrolaimomorpha</taxon>
        <taxon>Strongyloidoidea</taxon>
        <taxon>Steinernematidae</taxon>
        <taxon>Steinernema</taxon>
    </lineage>
</organism>
<feature type="domain" description="PHD-type" evidence="12">
    <location>
        <begin position="218"/>
        <end position="338"/>
    </location>
</feature>
<feature type="compositionally biased region" description="Basic and acidic residues" evidence="9">
    <location>
        <begin position="421"/>
        <end position="435"/>
    </location>
</feature>
<evidence type="ECO:0000259" key="10">
    <source>
        <dbReference type="PROSITE" id="PS50014"/>
    </source>
</evidence>
<dbReference type="SUPFAM" id="SSF57903">
    <property type="entry name" value="FYVE/PHD zinc finger"/>
    <property type="match status" value="1"/>
</dbReference>
<dbReference type="SMART" id="SM00249">
    <property type="entry name" value="PHD"/>
    <property type="match status" value="2"/>
</dbReference>
<keyword evidence="2" id="KW-0479">Metal-binding</keyword>
<dbReference type="SMART" id="SM00297">
    <property type="entry name" value="BROMO"/>
    <property type="match status" value="1"/>
</dbReference>
<evidence type="ECO:0000259" key="11">
    <source>
        <dbReference type="PROSITE" id="PS50016"/>
    </source>
</evidence>
<dbReference type="InterPro" id="IPR013083">
    <property type="entry name" value="Znf_RING/FYVE/PHD"/>
</dbReference>
<dbReference type="PRINTS" id="PR00503">
    <property type="entry name" value="BROMODOMAIN"/>
</dbReference>
<evidence type="ECO:0000259" key="12">
    <source>
        <dbReference type="PROSITE" id="PS51805"/>
    </source>
</evidence>
<dbReference type="GO" id="GO:0006357">
    <property type="term" value="P:regulation of transcription by RNA polymerase II"/>
    <property type="evidence" value="ECO:0007669"/>
    <property type="project" value="TreeGrafter"/>
</dbReference>